<reference evidence="2 3" key="1">
    <citation type="journal article" date="2014" name="Mol. Plant">
        <title>Chromosome Scale Genome Assembly and Transcriptome Profiling of Nannochloropsis gaditana in Nitrogen Depletion.</title>
        <authorList>
            <person name="Corteggiani Carpinelli E."/>
            <person name="Telatin A."/>
            <person name="Vitulo N."/>
            <person name="Forcato C."/>
            <person name="D'Angelo M."/>
            <person name="Schiavon R."/>
            <person name="Vezzi A."/>
            <person name="Giacometti G.M."/>
            <person name="Morosinotto T."/>
            <person name="Valle G."/>
        </authorList>
    </citation>
    <scope>NUCLEOTIDE SEQUENCE [LARGE SCALE GENOMIC DNA]</scope>
    <source>
        <strain evidence="2 3">B-31</strain>
    </source>
</reference>
<protein>
    <submittedName>
        <fullName evidence="2">Uncharacterized protein</fullName>
    </submittedName>
</protein>
<sequence length="80" mass="9032">MHLSPTRKWRERTLKPNKNGANAHARTVGREFLLVANFEKIYRNAVIPYNLIRGENFSSALHASRCRAPASAKESNRGSP</sequence>
<proteinExistence type="predicted"/>
<keyword evidence="3" id="KW-1185">Reference proteome</keyword>
<evidence type="ECO:0000313" key="3">
    <source>
        <dbReference type="Proteomes" id="UP000019335"/>
    </source>
</evidence>
<feature type="region of interest" description="Disordered" evidence="1">
    <location>
        <begin position="1"/>
        <end position="23"/>
    </location>
</feature>
<accession>W7U0C7</accession>
<dbReference type="EMBL" id="AZIL01000735">
    <property type="protein sequence ID" value="EWM26064.1"/>
    <property type="molecule type" value="Genomic_DNA"/>
</dbReference>
<evidence type="ECO:0000256" key="1">
    <source>
        <dbReference type="SAM" id="MobiDB-lite"/>
    </source>
</evidence>
<evidence type="ECO:0000313" key="2">
    <source>
        <dbReference type="EMBL" id="EWM26064.1"/>
    </source>
</evidence>
<dbReference type="AlphaFoldDB" id="W7U0C7"/>
<name>W7U0C7_9STRA</name>
<organism evidence="2 3">
    <name type="scientific">Nannochloropsis gaditana</name>
    <dbReference type="NCBI Taxonomy" id="72520"/>
    <lineage>
        <taxon>Eukaryota</taxon>
        <taxon>Sar</taxon>
        <taxon>Stramenopiles</taxon>
        <taxon>Ochrophyta</taxon>
        <taxon>Eustigmatophyceae</taxon>
        <taxon>Eustigmatales</taxon>
        <taxon>Monodopsidaceae</taxon>
        <taxon>Nannochloropsis</taxon>
    </lineage>
</organism>
<comment type="caution">
    <text evidence="2">The sequence shown here is derived from an EMBL/GenBank/DDBJ whole genome shotgun (WGS) entry which is preliminary data.</text>
</comment>
<gene>
    <name evidence="2" type="ORF">Naga_102749g1</name>
</gene>
<feature type="compositionally biased region" description="Basic residues" evidence="1">
    <location>
        <begin position="1"/>
        <end position="10"/>
    </location>
</feature>
<dbReference type="Proteomes" id="UP000019335">
    <property type="component" value="Chromosome 9"/>
</dbReference>